<reference evidence="1" key="1">
    <citation type="journal article" date="2015" name="Nature">
        <title>Complex archaea that bridge the gap between prokaryotes and eukaryotes.</title>
        <authorList>
            <person name="Spang A."/>
            <person name="Saw J.H."/>
            <person name="Jorgensen S.L."/>
            <person name="Zaremba-Niedzwiedzka K."/>
            <person name="Martijn J."/>
            <person name="Lind A.E."/>
            <person name="van Eijk R."/>
            <person name="Schleper C."/>
            <person name="Guy L."/>
            <person name="Ettema T.J."/>
        </authorList>
    </citation>
    <scope>NUCLEOTIDE SEQUENCE</scope>
</reference>
<organism evidence="1">
    <name type="scientific">marine sediment metagenome</name>
    <dbReference type="NCBI Taxonomy" id="412755"/>
    <lineage>
        <taxon>unclassified sequences</taxon>
        <taxon>metagenomes</taxon>
        <taxon>ecological metagenomes</taxon>
    </lineage>
</organism>
<evidence type="ECO:0000313" key="1">
    <source>
        <dbReference type="EMBL" id="KKN79653.1"/>
    </source>
</evidence>
<name>A0A0F9WM27_9ZZZZ</name>
<gene>
    <name evidence="1" type="ORF">LCGC14_0338570</name>
</gene>
<comment type="caution">
    <text evidence="1">The sequence shown here is derived from an EMBL/GenBank/DDBJ whole genome shotgun (WGS) entry which is preliminary data.</text>
</comment>
<proteinExistence type="predicted"/>
<dbReference type="EMBL" id="LAZR01000244">
    <property type="protein sequence ID" value="KKN79653.1"/>
    <property type="molecule type" value="Genomic_DNA"/>
</dbReference>
<accession>A0A0F9WM27</accession>
<dbReference type="AlphaFoldDB" id="A0A0F9WM27"/>
<sequence length="48" mass="5605">MPGVRLYQQWWIYWCRHYGYGADQLPRVGRRYNIGHNELGSALAVPGV</sequence>
<protein>
    <submittedName>
        <fullName evidence="1">Uncharacterized protein</fullName>
    </submittedName>
</protein>